<organism evidence="4 5">
    <name type="scientific">Lobosporangium transversale</name>
    <dbReference type="NCBI Taxonomy" id="64571"/>
    <lineage>
        <taxon>Eukaryota</taxon>
        <taxon>Fungi</taxon>
        <taxon>Fungi incertae sedis</taxon>
        <taxon>Mucoromycota</taxon>
        <taxon>Mortierellomycotina</taxon>
        <taxon>Mortierellomycetes</taxon>
        <taxon>Mortierellales</taxon>
        <taxon>Mortierellaceae</taxon>
        <taxon>Lobosporangium</taxon>
    </lineage>
</organism>
<dbReference type="EMBL" id="MCFF01000011">
    <property type="protein sequence ID" value="ORZ21790.1"/>
    <property type="molecule type" value="Genomic_DNA"/>
</dbReference>
<dbReference type="GO" id="GO:0016628">
    <property type="term" value="F:oxidoreductase activity, acting on the CH-CH group of donors, NAD or NADP as acceptor"/>
    <property type="evidence" value="ECO:0007669"/>
    <property type="project" value="InterPro"/>
</dbReference>
<dbReference type="STRING" id="64571.A0A1Y2GSN1"/>
<dbReference type="PANTHER" id="PTHR43205">
    <property type="entry name" value="PROSTAGLANDIN REDUCTASE"/>
    <property type="match status" value="1"/>
</dbReference>
<gene>
    <name evidence="3" type="ORF">BCR41DRAFT_320449</name>
    <name evidence="4" type="ORF">BCR41DRAFT_385233</name>
</gene>
<dbReference type="SUPFAM" id="SSF50129">
    <property type="entry name" value="GroES-like"/>
    <property type="match status" value="1"/>
</dbReference>
<sequence length="344" mass="38093">MTFSKEITQDRILISKIPEGVTPNKSHFRSVTVTEPAPVLKDNEVFVKNLIFSLDPYIRHDFSNDKKESRVVGFAIAKVVDSKNPKFPVGALVHSPSHWEEYTHVYEPEYINDLNVLDNAVDSKVPLSAYTGVLGIPGFTVWDSLNLRGDLKAGETIYISSAAGTLGQLAGQLAKRKGLRVIGSAGSDEKVTFLKDELGFDAAFNYKTQDKRKALTEAVGEAGLDIYYDLVGDDTTEIVLDLLNPRGRVLAVGALAYHQNTEPYAPKNLINILFKELRYEGYLVFSHYERFGKFLEELTPLVANGEVKYKDAVLKHGVDKIGETYVDFLNGAFVGKVNVQVADA</sequence>
<evidence type="ECO:0000313" key="5">
    <source>
        <dbReference type="Proteomes" id="UP000193648"/>
    </source>
</evidence>
<evidence type="ECO:0000259" key="2">
    <source>
        <dbReference type="SMART" id="SM00829"/>
    </source>
</evidence>
<feature type="domain" description="Enoyl reductase (ER)" evidence="2">
    <location>
        <begin position="26"/>
        <end position="339"/>
    </location>
</feature>
<dbReference type="RefSeq" id="XP_021883041.1">
    <property type="nucleotide sequence ID" value="XM_022021396.1"/>
</dbReference>
<evidence type="ECO:0000313" key="4">
    <source>
        <dbReference type="EMBL" id="ORZ21794.1"/>
    </source>
</evidence>
<dbReference type="Gene3D" id="3.40.50.720">
    <property type="entry name" value="NAD(P)-binding Rossmann-like Domain"/>
    <property type="match status" value="1"/>
</dbReference>
<dbReference type="SUPFAM" id="SSF51735">
    <property type="entry name" value="NAD(P)-binding Rossmann-fold domains"/>
    <property type="match status" value="1"/>
</dbReference>
<accession>A0A1Y2GSN1</accession>
<dbReference type="GeneID" id="33563240"/>
<dbReference type="Pfam" id="PF00107">
    <property type="entry name" value="ADH_zinc_N"/>
    <property type="match status" value="1"/>
</dbReference>
<dbReference type="AlphaFoldDB" id="A0A1Y2GSN1"/>
<protein>
    <recommendedName>
        <fullName evidence="2">Enoyl reductase (ER) domain-containing protein</fullName>
    </recommendedName>
</protein>
<evidence type="ECO:0000313" key="3">
    <source>
        <dbReference type="EMBL" id="ORZ21790.1"/>
    </source>
</evidence>
<dbReference type="PANTHER" id="PTHR43205:SF7">
    <property type="entry name" value="PROSTAGLANDIN REDUCTASE 1"/>
    <property type="match status" value="1"/>
</dbReference>
<dbReference type="Proteomes" id="UP000193648">
    <property type="component" value="Unassembled WGS sequence"/>
</dbReference>
<dbReference type="FunFam" id="3.40.50.720:FF:000121">
    <property type="entry name" value="Prostaglandin reductase 2"/>
    <property type="match status" value="1"/>
</dbReference>
<dbReference type="InParanoid" id="A0A1Y2GSN1"/>
<dbReference type="Pfam" id="PF16884">
    <property type="entry name" value="ADH_N_2"/>
    <property type="match status" value="1"/>
</dbReference>
<dbReference type="CDD" id="cd05288">
    <property type="entry name" value="PGDH"/>
    <property type="match status" value="1"/>
</dbReference>
<dbReference type="OrthoDB" id="809632at2759"/>
<dbReference type="InterPro" id="IPR011032">
    <property type="entry name" value="GroES-like_sf"/>
</dbReference>
<evidence type="ECO:0000256" key="1">
    <source>
        <dbReference type="ARBA" id="ARBA00023002"/>
    </source>
</evidence>
<reference evidence="4 5" key="1">
    <citation type="submission" date="2016-07" db="EMBL/GenBank/DDBJ databases">
        <title>Pervasive Adenine N6-methylation of Active Genes in Fungi.</title>
        <authorList>
            <consortium name="DOE Joint Genome Institute"/>
            <person name="Mondo S.J."/>
            <person name="Dannebaum R.O."/>
            <person name="Kuo R.C."/>
            <person name="Labutti K."/>
            <person name="Haridas S."/>
            <person name="Kuo A."/>
            <person name="Salamov A."/>
            <person name="Ahrendt S.R."/>
            <person name="Lipzen A."/>
            <person name="Sullivan W."/>
            <person name="Andreopoulos W.B."/>
            <person name="Clum A."/>
            <person name="Lindquist E."/>
            <person name="Daum C."/>
            <person name="Ramamoorthy G.K."/>
            <person name="Gryganskyi A."/>
            <person name="Culley D."/>
            <person name="Magnuson J.K."/>
            <person name="James T.Y."/>
            <person name="O'Malley M.A."/>
            <person name="Stajich J.E."/>
            <person name="Spatafora J.W."/>
            <person name="Visel A."/>
            <person name="Grigoriev I.V."/>
        </authorList>
    </citation>
    <scope>NUCLEOTIDE SEQUENCE [LARGE SCALE GENOMIC DNA]</scope>
    <source>
        <strain evidence="4 5">NRRL 3116</strain>
    </source>
</reference>
<proteinExistence type="predicted"/>
<dbReference type="EMBL" id="MCFF01000011">
    <property type="protein sequence ID" value="ORZ21794.1"/>
    <property type="molecule type" value="Genomic_DNA"/>
</dbReference>
<dbReference type="InterPro" id="IPR020843">
    <property type="entry name" value="ER"/>
</dbReference>
<dbReference type="InterPro" id="IPR036291">
    <property type="entry name" value="NAD(P)-bd_dom_sf"/>
</dbReference>
<dbReference type="InterPro" id="IPR013149">
    <property type="entry name" value="ADH-like_C"/>
</dbReference>
<name>A0A1Y2GSN1_9FUNG</name>
<dbReference type="InterPro" id="IPR045010">
    <property type="entry name" value="MDR_fam"/>
</dbReference>
<dbReference type="InterPro" id="IPR041694">
    <property type="entry name" value="ADH_N_2"/>
</dbReference>
<dbReference type="SMART" id="SM00829">
    <property type="entry name" value="PKS_ER"/>
    <property type="match status" value="1"/>
</dbReference>
<comment type="caution">
    <text evidence="4">The sequence shown here is derived from an EMBL/GenBank/DDBJ whole genome shotgun (WGS) entry which is preliminary data.</text>
</comment>
<keyword evidence="5" id="KW-1185">Reference proteome</keyword>
<keyword evidence="1" id="KW-0560">Oxidoreductase</keyword>
<dbReference type="Gene3D" id="3.90.180.10">
    <property type="entry name" value="Medium-chain alcohol dehydrogenases, catalytic domain"/>
    <property type="match status" value="1"/>
</dbReference>